<keyword evidence="7" id="KW-0067">ATP-binding</keyword>
<dbReference type="OrthoDB" id="10255969at2759"/>
<dbReference type="GO" id="GO:0016020">
    <property type="term" value="C:membrane"/>
    <property type="evidence" value="ECO:0007669"/>
    <property type="project" value="UniProtKB-SubCell"/>
</dbReference>
<dbReference type="FunFam" id="3.40.50.300:FF:000933">
    <property type="entry name" value="ABC transporter A family member 7"/>
    <property type="match status" value="1"/>
</dbReference>
<accession>A0A834MAP4</accession>
<comment type="caution">
    <text evidence="12">The sequence shown here is derived from an EMBL/GenBank/DDBJ whole genome shotgun (WGS) entry which is preliminary data.</text>
</comment>
<feature type="transmembrane region" description="Helical" evidence="10">
    <location>
        <begin position="409"/>
        <end position="434"/>
    </location>
</feature>
<keyword evidence="5" id="KW-0677">Repeat</keyword>
<dbReference type="InterPro" id="IPR003439">
    <property type="entry name" value="ABC_transporter-like_ATP-bd"/>
</dbReference>
<feature type="transmembrane region" description="Helical" evidence="10">
    <location>
        <begin position="20"/>
        <end position="40"/>
    </location>
</feature>
<dbReference type="CDD" id="cd03263">
    <property type="entry name" value="ABC_subfamily_A"/>
    <property type="match status" value="2"/>
</dbReference>
<feature type="transmembrane region" description="Helical" evidence="10">
    <location>
        <begin position="1016"/>
        <end position="1038"/>
    </location>
</feature>
<proteinExistence type="inferred from homology"/>
<dbReference type="InterPro" id="IPR027417">
    <property type="entry name" value="P-loop_NTPase"/>
</dbReference>
<dbReference type="SUPFAM" id="SSF52540">
    <property type="entry name" value="P-loop containing nucleoside triphosphate hydrolases"/>
    <property type="match status" value="2"/>
</dbReference>
<dbReference type="GO" id="GO:0005524">
    <property type="term" value="F:ATP binding"/>
    <property type="evidence" value="ECO:0007669"/>
    <property type="project" value="UniProtKB-KW"/>
</dbReference>
<evidence type="ECO:0000256" key="7">
    <source>
        <dbReference type="ARBA" id="ARBA00022840"/>
    </source>
</evidence>
<evidence type="ECO:0000256" key="9">
    <source>
        <dbReference type="ARBA" id="ARBA00023136"/>
    </source>
</evidence>
<gene>
    <name evidence="12" type="ORF">GWI33_008987</name>
</gene>
<dbReference type="PROSITE" id="PS50893">
    <property type="entry name" value="ABC_TRANSPORTER_2"/>
    <property type="match status" value="2"/>
</dbReference>
<organism evidence="12 13">
    <name type="scientific">Rhynchophorus ferrugineus</name>
    <name type="common">Red palm weevil</name>
    <name type="synonym">Curculio ferrugineus</name>
    <dbReference type="NCBI Taxonomy" id="354439"/>
    <lineage>
        <taxon>Eukaryota</taxon>
        <taxon>Metazoa</taxon>
        <taxon>Ecdysozoa</taxon>
        <taxon>Arthropoda</taxon>
        <taxon>Hexapoda</taxon>
        <taxon>Insecta</taxon>
        <taxon>Pterygota</taxon>
        <taxon>Neoptera</taxon>
        <taxon>Endopterygota</taxon>
        <taxon>Coleoptera</taxon>
        <taxon>Polyphaga</taxon>
        <taxon>Cucujiformia</taxon>
        <taxon>Curculionidae</taxon>
        <taxon>Dryophthorinae</taxon>
        <taxon>Rhynchophorus</taxon>
    </lineage>
</organism>
<dbReference type="PANTHER" id="PTHR19229:SF36">
    <property type="entry name" value="ATP-BINDING CASSETTE SUB-FAMILY A MEMBER 2"/>
    <property type="match status" value="1"/>
</dbReference>
<feature type="transmembrane region" description="Helical" evidence="10">
    <location>
        <begin position="1157"/>
        <end position="1179"/>
    </location>
</feature>
<sequence>MYHKLRVILWKNCIIRKRHWFLTLCESVIPVLFFVLLAYARSKIDYLGRVDIGVTNNYKEPIDYIPVGLNLGETQIYYAPKTPFNWDIIHSVQEKFSIINNNVKGFSDKESLLEYFKATGNNETLVAVIFNSKNSTRKLDYTLSYHQQGLNWETENLYNNPYSFEPGTGTPYHFRGYLQLQLAIDMSYIEKISKKDTENIFIQIQEFPYPPHKADKGLTPMFYHFLPLVTLMSFIFVCPSIIQRVVAEKHSGIKELVKMVGMRSWMLWLSWFIYSIAPMVVSVLIITFCLKISTSDLPVIQHTSGTIIFTFLMLYVLAACISALFLSTLFSKPTMAMLVGLIYWILSYFVPIYSLDPNNNGISKLYDLLMMLLPNTSLYFGYSIIALFEEREIGVNWRNIFTPPDDATGTVTMANVFAMLLFDCVIYMILTFYFDAVNPGKFGIKQSWFYPISYPINYLIRFCKKDSKTECPESTHLEVIEKGELNIGIQLENVSKEFNKKFVVRNLSLDIYKDQITVLLGHNGAGKSTTIGMITGLIRKTWGKISINGKESNSRSALSNSIGLCTQHNLFFPDLTVEEHLKFFAKLKGKFDADEITKLLKKLSLEDKANSMPHTLSGGMKRKLCLGMAVVGNSKILVLDEPSSGMDPESRRELWDLLLNLRRNRTILITTHFLDEADALADWIAIMEDGHLRCFGTPMGLKKQYDIGYYLKLLINEKADVMKAVEELKNEIRINVSKNLYDNITFCRPDGNEIVLMLPTKNNYTKLFECLERGKEDLKIDCMSFTSTTLEDVFLGLKPKNTDNDQNDIDSLKLDIKKEQHYTFINPAIALFSKRFKFTYNKLLEYIIPAILAFAMLLLCVLLSGMSFDSLVKKMYPLKIDLDSYGKTTVYFNHTLETGVIKLANLYDKLVQSRGSFSFNSEDVSDDIVRQGLQNIQYYRRHMVASAEFVQSGNELQITGLYNALAKHSAPISLNLITNTLSKSLLGEDYSITLSNLPLKDDNNYVKTFSDIQIGVLWLLIIPIGLMFFVGTFIYFPYFELSSNFLQLQFMCGISSRFYWVCLFISDYMLYILFVVIITCISMLWDPFYGPKEFGFLCAILCLYGFSSIPYAYLFSRNKSLASSYSAFIISGIICGIIPCLIVKGMQESQNNSYMSWGNYLMYLFYIINPPFIFTYLGVNFSNKVMEKYQYLNMKFGEKIAYCNTNKNHPCCAKDQSCSGIYYDLLDSQTCLLVVLGAFIFLLISIILESNMVKRCHNYCRKQFKHRNKTNSHVERRTSSTNQPLLNVKCLEKYFSNNLASHVNFALDKGQCMGLLGVNGAGKSTAFRMLTGEEIKDGGTISMRHVNSNQKIDILDETKYLPFIGYCPQNDSLNIFLTGRQILDTMAQLRGLKNTKEIVNNVLDVFELTDIADLPCQRYSGGNKRKLSFAVSILGLPSIILLDEPTNGVDAHTRRKFWRLIKKLKEEKQIAFLLTSHSMPECEAVCNNIKIMKSGKIEKDGTIVQLKNEHGVTVKLKLNTKHSLESSDEVDSNSKNITIDNMESLKKYLSDNYEGTVKDEHPGYLHYYIKKCNKRWSELFREFHRLQESSNQYIEDYLLTDASLEDVFIDVAKKL</sequence>
<evidence type="ECO:0000313" key="13">
    <source>
        <dbReference type="Proteomes" id="UP000625711"/>
    </source>
</evidence>
<dbReference type="Gene3D" id="3.40.50.300">
    <property type="entry name" value="P-loop containing nucleotide triphosphate hydrolases"/>
    <property type="match status" value="2"/>
</dbReference>
<evidence type="ECO:0000256" key="1">
    <source>
        <dbReference type="ARBA" id="ARBA00004141"/>
    </source>
</evidence>
<feature type="transmembrane region" description="Helical" evidence="10">
    <location>
        <begin position="221"/>
        <end position="246"/>
    </location>
</feature>
<dbReference type="PANTHER" id="PTHR19229">
    <property type="entry name" value="ATP-BINDING CASSETTE TRANSPORTER SUBFAMILY A ABCA"/>
    <property type="match status" value="1"/>
</dbReference>
<dbReference type="Pfam" id="PF12698">
    <property type="entry name" value="ABC2_membrane_3"/>
    <property type="match status" value="2"/>
</dbReference>
<dbReference type="InterPro" id="IPR013525">
    <property type="entry name" value="ABC2_TM"/>
</dbReference>
<feature type="transmembrane region" description="Helical" evidence="10">
    <location>
        <begin position="1232"/>
        <end position="1253"/>
    </location>
</feature>
<evidence type="ECO:0000256" key="8">
    <source>
        <dbReference type="ARBA" id="ARBA00022989"/>
    </source>
</evidence>
<evidence type="ECO:0000313" key="12">
    <source>
        <dbReference type="EMBL" id="KAF7277991.1"/>
    </source>
</evidence>
<dbReference type="EMBL" id="JAACXV010000410">
    <property type="protein sequence ID" value="KAF7277991.1"/>
    <property type="molecule type" value="Genomic_DNA"/>
</dbReference>
<dbReference type="SMART" id="SM00382">
    <property type="entry name" value="AAA"/>
    <property type="match status" value="2"/>
</dbReference>
<dbReference type="GO" id="GO:0016887">
    <property type="term" value="F:ATP hydrolysis activity"/>
    <property type="evidence" value="ECO:0007669"/>
    <property type="project" value="InterPro"/>
</dbReference>
<keyword evidence="3" id="KW-0813">Transport</keyword>
<protein>
    <recommendedName>
        <fullName evidence="11">ABC transporter domain-containing protein</fullName>
    </recommendedName>
</protein>
<reference evidence="12" key="1">
    <citation type="submission" date="2020-08" db="EMBL/GenBank/DDBJ databases">
        <title>Genome sequencing and assembly of the red palm weevil Rhynchophorus ferrugineus.</title>
        <authorList>
            <person name="Dias G.B."/>
            <person name="Bergman C.M."/>
            <person name="Manee M."/>
        </authorList>
    </citation>
    <scope>NUCLEOTIDE SEQUENCE</scope>
    <source>
        <strain evidence="12">AA-2017</strain>
        <tissue evidence="12">Whole larva</tissue>
    </source>
</reference>
<feature type="transmembrane region" description="Helical" evidence="10">
    <location>
        <begin position="267"/>
        <end position="293"/>
    </location>
</feature>
<comment type="similarity">
    <text evidence="2">Belongs to the ABC transporter superfamily. ABCA family.</text>
</comment>
<feature type="transmembrane region" description="Helical" evidence="10">
    <location>
        <begin position="1094"/>
        <end position="1113"/>
    </location>
</feature>
<evidence type="ECO:0000256" key="6">
    <source>
        <dbReference type="ARBA" id="ARBA00022741"/>
    </source>
</evidence>
<feature type="transmembrane region" description="Helical" evidence="10">
    <location>
        <begin position="1058"/>
        <end position="1082"/>
    </location>
</feature>
<dbReference type="GO" id="GO:0005319">
    <property type="term" value="F:lipid transporter activity"/>
    <property type="evidence" value="ECO:0007669"/>
    <property type="project" value="TreeGrafter"/>
</dbReference>
<dbReference type="GO" id="GO:0140359">
    <property type="term" value="F:ABC-type transporter activity"/>
    <property type="evidence" value="ECO:0007669"/>
    <property type="project" value="InterPro"/>
</dbReference>
<keyword evidence="4 10" id="KW-0812">Transmembrane</keyword>
<keyword evidence="9 10" id="KW-0472">Membrane</keyword>
<dbReference type="InterPro" id="IPR003593">
    <property type="entry name" value="AAA+_ATPase"/>
</dbReference>
<evidence type="ECO:0000256" key="10">
    <source>
        <dbReference type="SAM" id="Phobius"/>
    </source>
</evidence>
<feature type="transmembrane region" description="Helical" evidence="10">
    <location>
        <begin position="365"/>
        <end position="388"/>
    </location>
</feature>
<keyword evidence="8 10" id="KW-1133">Transmembrane helix</keyword>
<feature type="transmembrane region" description="Helical" evidence="10">
    <location>
        <begin position="305"/>
        <end position="327"/>
    </location>
</feature>
<feature type="transmembrane region" description="Helical" evidence="10">
    <location>
        <begin position="846"/>
        <end position="868"/>
    </location>
</feature>
<evidence type="ECO:0000256" key="5">
    <source>
        <dbReference type="ARBA" id="ARBA00022737"/>
    </source>
</evidence>
<dbReference type="InterPro" id="IPR026082">
    <property type="entry name" value="ABCA"/>
</dbReference>
<dbReference type="InterPro" id="IPR017871">
    <property type="entry name" value="ABC_transporter-like_CS"/>
</dbReference>
<dbReference type="Pfam" id="PF00005">
    <property type="entry name" value="ABC_tran"/>
    <property type="match status" value="2"/>
</dbReference>
<comment type="subcellular location">
    <subcellularLocation>
        <location evidence="1">Membrane</location>
        <topology evidence="1">Multi-pass membrane protein</topology>
    </subcellularLocation>
</comment>
<feature type="domain" description="ABC transporter" evidence="11">
    <location>
        <begin position="489"/>
        <end position="714"/>
    </location>
</feature>
<dbReference type="PROSITE" id="PS00211">
    <property type="entry name" value="ABC_TRANSPORTER_1"/>
    <property type="match status" value="2"/>
</dbReference>
<keyword evidence="6" id="KW-0547">Nucleotide-binding</keyword>
<evidence type="ECO:0000256" key="4">
    <source>
        <dbReference type="ARBA" id="ARBA00022692"/>
    </source>
</evidence>
<keyword evidence="13" id="KW-1185">Reference proteome</keyword>
<feature type="transmembrane region" description="Helical" evidence="10">
    <location>
        <begin position="1125"/>
        <end position="1145"/>
    </location>
</feature>
<evidence type="ECO:0000256" key="3">
    <source>
        <dbReference type="ARBA" id="ARBA00022448"/>
    </source>
</evidence>
<evidence type="ECO:0000259" key="11">
    <source>
        <dbReference type="PROSITE" id="PS50893"/>
    </source>
</evidence>
<feature type="domain" description="ABC transporter" evidence="11">
    <location>
        <begin position="1283"/>
        <end position="1519"/>
    </location>
</feature>
<name>A0A834MAP4_RHYFE</name>
<feature type="transmembrane region" description="Helical" evidence="10">
    <location>
        <begin position="334"/>
        <end position="353"/>
    </location>
</feature>
<dbReference type="Proteomes" id="UP000625711">
    <property type="component" value="Unassembled WGS sequence"/>
</dbReference>
<evidence type="ECO:0000256" key="2">
    <source>
        <dbReference type="ARBA" id="ARBA00008869"/>
    </source>
</evidence>